<feature type="region of interest" description="Disordered" evidence="1">
    <location>
        <begin position="366"/>
        <end position="426"/>
    </location>
</feature>
<feature type="region of interest" description="Disordered" evidence="1">
    <location>
        <begin position="1"/>
        <end position="49"/>
    </location>
</feature>
<feature type="compositionally biased region" description="Basic and acidic residues" evidence="1">
    <location>
        <begin position="413"/>
        <end position="426"/>
    </location>
</feature>
<feature type="compositionally biased region" description="Basic and acidic residues" evidence="1">
    <location>
        <begin position="7"/>
        <end position="22"/>
    </location>
</feature>
<reference evidence="2 3" key="1">
    <citation type="submission" date="2020-05" db="EMBL/GenBank/DDBJ databases">
        <title>Identification and distribution of gene clusters putatively required for synthesis of sphingolipid metabolism inhibitors in phylogenetically diverse species of the filamentous fungus Fusarium.</title>
        <authorList>
            <person name="Kim H.-S."/>
            <person name="Busman M."/>
            <person name="Brown D.W."/>
            <person name="Divon H."/>
            <person name="Uhlig S."/>
            <person name="Proctor R.H."/>
        </authorList>
    </citation>
    <scope>NUCLEOTIDE SEQUENCE [LARGE SCALE GENOMIC DNA]</scope>
    <source>
        <strain evidence="2 3">NRRL 25311</strain>
    </source>
</reference>
<keyword evidence="3" id="KW-1185">Reference proteome</keyword>
<gene>
    <name evidence="2" type="ORF">FDENT_9947</name>
</gene>
<comment type="caution">
    <text evidence="2">The sequence shown here is derived from an EMBL/GenBank/DDBJ whole genome shotgun (WGS) entry which is preliminary data.</text>
</comment>
<feature type="compositionally biased region" description="Basic and acidic residues" evidence="1">
    <location>
        <begin position="185"/>
        <end position="197"/>
    </location>
</feature>
<protein>
    <submittedName>
        <fullName evidence="2">Oxidoreductase</fullName>
    </submittedName>
</protein>
<proteinExistence type="predicted"/>
<accession>A0A8H5TRE4</accession>
<sequence>MARKQPRGQDMEKQPGRGDPGHRGTPVDPEPVPIDAGAGRIIQTGQHEPTLPHYIVVREHDSRHGTEEDAVPSHDGKEVTRTIHELLRLHDESKARSEIAPTAKIKVTRQQSREVDAIGQRVLGDRDAKLRHDKSQGGKGHSNPRTRGVVEMGLHGGQQAVRLPQQRAVDLVEELGGAGGAQDVDQSHRDGAEGHNEQLRQELDPGAAHEAGEVRLAGDVRADATDISADAEDQHPPEAAPLALLNAGDGDVGDQGPGSVSLCDAAYQETRTVGATLQAAMAKGILYFSGGTQMSGRQIDHKTMKAVKSPVSIVPWRGEDRFGALAPPQDLRRIPDEREHDALRQREQRAVDALRRLLQDGEADVPLGPWRAREHADDADENVADDDGEHGLPDVEPESDDRGAGHPATDVKGASDDPEAHELPGTIDRHVRVASVKRPAPCVPRIRKPRPFTAVLPILDLSTISEAQLASETIGVGNDPGFFYVTDHGIVPAPVFEAVLQSLKS</sequence>
<evidence type="ECO:0000313" key="3">
    <source>
        <dbReference type="Proteomes" id="UP000562682"/>
    </source>
</evidence>
<dbReference type="Proteomes" id="UP000562682">
    <property type="component" value="Unassembled WGS sequence"/>
</dbReference>
<evidence type="ECO:0000313" key="2">
    <source>
        <dbReference type="EMBL" id="KAF5674691.1"/>
    </source>
</evidence>
<dbReference type="EMBL" id="JAAOAK010000313">
    <property type="protein sequence ID" value="KAF5674691.1"/>
    <property type="molecule type" value="Genomic_DNA"/>
</dbReference>
<name>A0A8H5TRE4_9HYPO</name>
<feature type="compositionally biased region" description="Acidic residues" evidence="1">
    <location>
        <begin position="377"/>
        <end position="388"/>
    </location>
</feature>
<feature type="compositionally biased region" description="Basic and acidic residues" evidence="1">
    <location>
        <begin position="125"/>
        <end position="136"/>
    </location>
</feature>
<evidence type="ECO:0000256" key="1">
    <source>
        <dbReference type="SAM" id="MobiDB-lite"/>
    </source>
</evidence>
<feature type="region of interest" description="Disordered" evidence="1">
    <location>
        <begin position="125"/>
        <end position="149"/>
    </location>
</feature>
<dbReference type="AlphaFoldDB" id="A0A8H5TRE4"/>
<feature type="region of interest" description="Disordered" evidence="1">
    <location>
        <begin position="178"/>
        <end position="197"/>
    </location>
</feature>
<organism evidence="2 3">
    <name type="scientific">Fusarium denticulatum</name>
    <dbReference type="NCBI Taxonomy" id="48507"/>
    <lineage>
        <taxon>Eukaryota</taxon>
        <taxon>Fungi</taxon>
        <taxon>Dikarya</taxon>
        <taxon>Ascomycota</taxon>
        <taxon>Pezizomycotina</taxon>
        <taxon>Sordariomycetes</taxon>
        <taxon>Hypocreomycetidae</taxon>
        <taxon>Hypocreales</taxon>
        <taxon>Nectriaceae</taxon>
        <taxon>Fusarium</taxon>
        <taxon>Fusarium fujikuroi species complex</taxon>
    </lineage>
</organism>